<name>A0A0P0Z3K4_9HYPH</name>
<proteinExistence type="predicted"/>
<dbReference type="GO" id="GO:0005886">
    <property type="term" value="C:plasma membrane"/>
    <property type="evidence" value="ECO:0007669"/>
    <property type="project" value="TreeGrafter"/>
</dbReference>
<evidence type="ECO:0000256" key="1">
    <source>
        <dbReference type="SAM" id="Phobius"/>
    </source>
</evidence>
<dbReference type="EMBL" id="LC066377">
    <property type="protein sequence ID" value="BAT28688.1"/>
    <property type="molecule type" value="Genomic_DNA"/>
</dbReference>
<feature type="transmembrane region" description="Helical" evidence="1">
    <location>
        <begin position="31"/>
        <end position="52"/>
    </location>
</feature>
<keyword evidence="1" id="KW-1133">Transmembrane helix</keyword>
<keyword evidence="1" id="KW-0472">Membrane</keyword>
<dbReference type="InterPro" id="IPR005325">
    <property type="entry name" value="DUF308_memb"/>
</dbReference>
<feature type="transmembrane region" description="Helical" evidence="1">
    <location>
        <begin position="83"/>
        <end position="103"/>
    </location>
</feature>
<protein>
    <recommendedName>
        <fullName evidence="3">HdeD family acid-resistance protein</fullName>
    </recommendedName>
</protein>
<feature type="transmembrane region" description="Helical" evidence="1">
    <location>
        <begin position="140"/>
        <end position="160"/>
    </location>
</feature>
<sequence length="197" mass="20446">MSTESGKGRGIAPGAINEQLRSRLANHWKAYAFQGAVLTILGICAIAAPLAATLASTLFFGWLLIIGGVIGGAASFQAFGHSGFWSSFALSVLAVLLGAVIVYDPFAGAVTLTWMMGVYFVLTAVFQFQLAGHLREGGKGGLILSAVINLLLAAILVIGLPGTAVWAIGMYLGVSLLFSGVSLFFAAIGARNAQRIR</sequence>
<dbReference type="PANTHER" id="PTHR34989">
    <property type="entry name" value="PROTEIN HDED"/>
    <property type="match status" value="1"/>
</dbReference>
<evidence type="ECO:0008006" key="3">
    <source>
        <dbReference type="Google" id="ProtNLM"/>
    </source>
</evidence>
<feature type="transmembrane region" description="Helical" evidence="1">
    <location>
        <begin position="109"/>
        <end position="128"/>
    </location>
</feature>
<dbReference type="PANTHER" id="PTHR34989:SF1">
    <property type="entry name" value="PROTEIN HDED"/>
    <property type="match status" value="1"/>
</dbReference>
<feature type="transmembrane region" description="Helical" evidence="1">
    <location>
        <begin position="58"/>
        <end position="76"/>
    </location>
</feature>
<dbReference type="AlphaFoldDB" id="A0A0P0Z3K4"/>
<dbReference type="Pfam" id="PF03729">
    <property type="entry name" value="DUF308"/>
    <property type="match status" value="2"/>
</dbReference>
<reference evidence="2" key="1">
    <citation type="journal article" date="2015" name="Proc. Natl. Acad. Sci. U.S.A.">
        <title>Bacterial clade with the ribosomal RNA operon on a small plasmid rather than the chromosome.</title>
        <authorList>
            <person name="Anda M."/>
            <person name="Ohtsubo Y."/>
            <person name="Okubo T."/>
            <person name="Sugawara M."/>
            <person name="Nagata Y."/>
            <person name="Tsuda M."/>
            <person name="Minamisawa K."/>
            <person name="Mitsui H."/>
        </authorList>
    </citation>
    <scope>NUCLEOTIDE SEQUENCE</scope>
    <source>
        <strain evidence="2">JCM 14755</strain>
    </source>
</reference>
<evidence type="ECO:0000313" key="2">
    <source>
        <dbReference type="EMBL" id="BAT28688.1"/>
    </source>
</evidence>
<keyword evidence="1" id="KW-0812">Transmembrane</keyword>
<dbReference type="RefSeq" id="WP_062225748.1">
    <property type="nucleotide sequence ID" value="NZ_BBWR01000002.1"/>
</dbReference>
<dbReference type="InterPro" id="IPR052712">
    <property type="entry name" value="Acid_resist_chaperone_HdeD"/>
</dbReference>
<dbReference type="OrthoDB" id="21979at2"/>
<organism evidence="2">
    <name type="scientific">Aureimonas frigidaquae</name>
    <dbReference type="NCBI Taxonomy" id="424757"/>
    <lineage>
        <taxon>Bacteria</taxon>
        <taxon>Pseudomonadati</taxon>
        <taxon>Pseudomonadota</taxon>
        <taxon>Alphaproteobacteria</taxon>
        <taxon>Hyphomicrobiales</taxon>
        <taxon>Aurantimonadaceae</taxon>
        <taxon>Aureimonas</taxon>
    </lineage>
</organism>
<feature type="transmembrane region" description="Helical" evidence="1">
    <location>
        <begin position="166"/>
        <end position="188"/>
    </location>
</feature>
<accession>A0A0P0Z3K4</accession>